<dbReference type="AlphaFoldDB" id="A0A5J4QYS0"/>
<gene>
    <name evidence="2" type="ORF">EZS27_024104</name>
</gene>
<reference evidence="2" key="1">
    <citation type="submission" date="2019-03" db="EMBL/GenBank/DDBJ databases">
        <title>Single cell metagenomics reveals metabolic interactions within the superorganism composed of flagellate Streblomastix strix and complex community of Bacteroidetes bacteria on its surface.</title>
        <authorList>
            <person name="Treitli S.C."/>
            <person name="Kolisko M."/>
            <person name="Husnik F."/>
            <person name="Keeling P."/>
            <person name="Hampl V."/>
        </authorList>
    </citation>
    <scope>NUCLEOTIDE SEQUENCE</scope>
    <source>
        <strain evidence="2">STM</strain>
    </source>
</reference>
<evidence type="ECO:0000259" key="1">
    <source>
        <dbReference type="Pfam" id="PF12762"/>
    </source>
</evidence>
<comment type="caution">
    <text evidence="2">The sequence shown here is derived from an EMBL/GenBank/DDBJ whole genome shotgun (WGS) entry which is preliminary data.</text>
</comment>
<proteinExistence type="predicted"/>
<sequence>MLTGNVEVDKEFFTTEIILEEKNDKSKRGAGSPARTKVLIMTESTPTFPAKKSQKPKQVVHIKMVVIPNLKATTIDDEAVNAISSESCIVSDAILEVI</sequence>
<dbReference type="Pfam" id="PF12762">
    <property type="entry name" value="DDE_Tnp_IS1595"/>
    <property type="match status" value="1"/>
</dbReference>
<protein>
    <recommendedName>
        <fullName evidence="1">ISXO2-like transposase domain-containing protein</fullName>
    </recommendedName>
</protein>
<organism evidence="2">
    <name type="scientific">termite gut metagenome</name>
    <dbReference type="NCBI Taxonomy" id="433724"/>
    <lineage>
        <taxon>unclassified sequences</taxon>
        <taxon>metagenomes</taxon>
        <taxon>organismal metagenomes</taxon>
    </lineage>
</organism>
<name>A0A5J4QYS0_9ZZZZ</name>
<evidence type="ECO:0000313" key="2">
    <source>
        <dbReference type="EMBL" id="KAA6326836.1"/>
    </source>
</evidence>
<accession>A0A5J4QYS0</accession>
<feature type="domain" description="ISXO2-like transposase" evidence="1">
    <location>
        <begin position="1"/>
        <end position="93"/>
    </location>
</feature>
<dbReference type="EMBL" id="SNRY01002093">
    <property type="protein sequence ID" value="KAA6326836.1"/>
    <property type="molecule type" value="Genomic_DNA"/>
</dbReference>
<dbReference type="InterPro" id="IPR024445">
    <property type="entry name" value="Tnp_ISXO2-like"/>
</dbReference>